<accession>E6UF24</accession>
<evidence type="ECO:0000256" key="1">
    <source>
        <dbReference type="SAM" id="Phobius"/>
    </source>
</evidence>
<dbReference type="HOGENOM" id="CLU_1739186_0_0_9"/>
<keyword evidence="1" id="KW-1133">Transmembrane helix</keyword>
<feature type="transmembrane region" description="Helical" evidence="1">
    <location>
        <begin position="15"/>
        <end position="34"/>
    </location>
</feature>
<name>E6UF24_RUMA7</name>
<feature type="transmembrane region" description="Helical" evidence="1">
    <location>
        <begin position="123"/>
        <end position="146"/>
    </location>
</feature>
<keyword evidence="1" id="KW-0472">Membrane</keyword>
<keyword evidence="1" id="KW-0812">Transmembrane</keyword>
<dbReference type="KEGG" id="ral:Rumal_3086"/>
<evidence type="ECO:0000313" key="2">
    <source>
        <dbReference type="EMBL" id="ADU23551.1"/>
    </source>
</evidence>
<gene>
    <name evidence="2" type="ordered locus">Rumal_3086</name>
</gene>
<reference evidence="2 3" key="1">
    <citation type="journal article" date="2011" name="J. Bacteriol.">
        <title>Complete genome of the cellulolytic ruminal bacterium Ruminococcus albus 7.</title>
        <authorList>
            <person name="Suen G."/>
            <person name="Stevenson D.M."/>
            <person name="Bruce D.C."/>
            <person name="Chertkov O."/>
            <person name="Copeland A."/>
            <person name="Cheng J.F."/>
            <person name="Detter C."/>
            <person name="Detter J.C."/>
            <person name="Goodwin L.A."/>
            <person name="Han C.S."/>
            <person name="Hauser L.J."/>
            <person name="Ivanova N.N."/>
            <person name="Kyrpides N.C."/>
            <person name="Land M.L."/>
            <person name="Lapidus A."/>
            <person name="Lucas S."/>
            <person name="Ovchinnikova G."/>
            <person name="Pitluck S."/>
            <person name="Tapia R."/>
            <person name="Woyke T."/>
            <person name="Boyum J."/>
            <person name="Mead D."/>
            <person name="Weimer P.J."/>
        </authorList>
    </citation>
    <scope>NUCLEOTIDE SEQUENCE [LARGE SCALE GENOMIC DNA]</scope>
    <source>
        <strain evidence="3">ATCC 27210 / DSM 20455 / JCM 14654 / NCDO 2250 / 7</strain>
    </source>
</reference>
<dbReference type="Proteomes" id="UP000006919">
    <property type="component" value="Chromosome"/>
</dbReference>
<dbReference type="STRING" id="697329.Rumal_3086"/>
<sequence>MKSSLLADSKMFNELVKSILFETILVMLFVRNIVMLKKALALRRDIKADNTEKVKARITFTRPTGNRSYMARAVYTVGGSEVKGSSVCAVGYRLRRGDENNVIVGKTDSSVFALDEQHTKDAVLTWTVLGILNVLGMMFFAVDIVFEIIK</sequence>
<organism evidence="2 3">
    <name type="scientific">Ruminococcus albus (strain ATCC 27210 / DSM 20455 / JCM 14654 / NCDO 2250 / 7)</name>
    <dbReference type="NCBI Taxonomy" id="697329"/>
    <lineage>
        <taxon>Bacteria</taxon>
        <taxon>Bacillati</taxon>
        <taxon>Bacillota</taxon>
        <taxon>Clostridia</taxon>
        <taxon>Eubacteriales</taxon>
        <taxon>Oscillospiraceae</taxon>
        <taxon>Ruminococcus</taxon>
    </lineage>
</organism>
<protein>
    <submittedName>
        <fullName evidence="2">Uncharacterized protein</fullName>
    </submittedName>
</protein>
<proteinExistence type="predicted"/>
<dbReference type="AlphaFoldDB" id="E6UF24"/>
<dbReference type="EMBL" id="CP002403">
    <property type="protein sequence ID" value="ADU23551.1"/>
    <property type="molecule type" value="Genomic_DNA"/>
</dbReference>
<evidence type="ECO:0000313" key="3">
    <source>
        <dbReference type="Proteomes" id="UP000006919"/>
    </source>
</evidence>